<organism evidence="4 5">
    <name type="scientific">Schizopora paradoxa</name>
    <dbReference type="NCBI Taxonomy" id="27342"/>
    <lineage>
        <taxon>Eukaryota</taxon>
        <taxon>Fungi</taxon>
        <taxon>Dikarya</taxon>
        <taxon>Basidiomycota</taxon>
        <taxon>Agaricomycotina</taxon>
        <taxon>Agaricomycetes</taxon>
        <taxon>Hymenochaetales</taxon>
        <taxon>Schizoporaceae</taxon>
        <taxon>Schizopora</taxon>
    </lineage>
</organism>
<dbReference type="Pfam" id="PF00443">
    <property type="entry name" value="UCH"/>
    <property type="match status" value="1"/>
</dbReference>
<dbReference type="InterPro" id="IPR038765">
    <property type="entry name" value="Papain-like_cys_pep_sf"/>
</dbReference>
<dbReference type="InterPro" id="IPR028889">
    <property type="entry name" value="USP"/>
</dbReference>
<dbReference type="PROSITE" id="PS50030">
    <property type="entry name" value="UBA"/>
    <property type="match status" value="1"/>
</dbReference>
<feature type="coiled-coil region" evidence="1">
    <location>
        <begin position="512"/>
        <end position="546"/>
    </location>
</feature>
<dbReference type="InterPro" id="IPR003903">
    <property type="entry name" value="UIM_dom"/>
</dbReference>
<evidence type="ECO:0008006" key="6">
    <source>
        <dbReference type="Google" id="ProtNLM"/>
    </source>
</evidence>
<evidence type="ECO:0000259" key="3">
    <source>
        <dbReference type="PROSITE" id="PS50235"/>
    </source>
</evidence>
<dbReference type="SMART" id="SM00726">
    <property type="entry name" value="UIM"/>
    <property type="match status" value="2"/>
</dbReference>
<dbReference type="CDD" id="cd02257">
    <property type="entry name" value="Peptidase_C19"/>
    <property type="match status" value="1"/>
</dbReference>
<dbReference type="OrthoDB" id="443682at2759"/>
<dbReference type="GO" id="GO:0005829">
    <property type="term" value="C:cytosol"/>
    <property type="evidence" value="ECO:0007669"/>
    <property type="project" value="TreeGrafter"/>
</dbReference>
<proteinExistence type="predicted"/>
<dbReference type="AlphaFoldDB" id="A0A0H2RU51"/>
<dbReference type="GO" id="GO:0016579">
    <property type="term" value="P:protein deubiquitination"/>
    <property type="evidence" value="ECO:0007669"/>
    <property type="project" value="InterPro"/>
</dbReference>
<dbReference type="Proteomes" id="UP000053477">
    <property type="component" value="Unassembled WGS sequence"/>
</dbReference>
<evidence type="ECO:0000313" key="5">
    <source>
        <dbReference type="Proteomes" id="UP000053477"/>
    </source>
</evidence>
<evidence type="ECO:0000259" key="2">
    <source>
        <dbReference type="PROSITE" id="PS50030"/>
    </source>
</evidence>
<dbReference type="InterPro" id="IPR001394">
    <property type="entry name" value="Peptidase_C19_UCH"/>
</dbReference>
<dbReference type="SUPFAM" id="SSF54001">
    <property type="entry name" value="Cysteine proteinases"/>
    <property type="match status" value="1"/>
</dbReference>
<evidence type="ECO:0000313" key="4">
    <source>
        <dbReference type="EMBL" id="KLO15525.1"/>
    </source>
</evidence>
<dbReference type="PROSITE" id="PS50235">
    <property type="entry name" value="USP_3"/>
    <property type="match status" value="1"/>
</dbReference>
<dbReference type="EMBL" id="KQ085928">
    <property type="protein sequence ID" value="KLO15525.1"/>
    <property type="molecule type" value="Genomic_DNA"/>
</dbReference>
<dbReference type="STRING" id="27342.A0A0H2RU51"/>
<dbReference type="PANTHER" id="PTHR39597:SF1">
    <property type="entry name" value="UBA DOMAIN-CONTAINING PROTEIN RUP1"/>
    <property type="match status" value="1"/>
</dbReference>
<dbReference type="GO" id="GO:0005634">
    <property type="term" value="C:nucleus"/>
    <property type="evidence" value="ECO:0007669"/>
    <property type="project" value="TreeGrafter"/>
</dbReference>
<keyword evidence="5" id="KW-1185">Reference proteome</keyword>
<keyword evidence="1" id="KW-0175">Coiled coil</keyword>
<dbReference type="Gene3D" id="3.90.70.10">
    <property type="entry name" value="Cysteine proteinases"/>
    <property type="match status" value="1"/>
</dbReference>
<accession>A0A0H2RU51</accession>
<dbReference type="InterPro" id="IPR055335">
    <property type="entry name" value="Ucp6/RUP1"/>
</dbReference>
<dbReference type="InterPro" id="IPR015940">
    <property type="entry name" value="UBA"/>
</dbReference>
<dbReference type="GO" id="GO:0004843">
    <property type="term" value="F:cysteine-type deubiquitinase activity"/>
    <property type="evidence" value="ECO:0007669"/>
    <property type="project" value="InterPro"/>
</dbReference>
<dbReference type="PANTHER" id="PTHR39597">
    <property type="entry name" value="UBA DOMAIN-CONTAINING PROTEIN RUP1"/>
    <property type="match status" value="1"/>
</dbReference>
<protein>
    <recommendedName>
        <fullName evidence="6">USP domain-containing protein</fullName>
    </recommendedName>
</protein>
<gene>
    <name evidence="4" type="ORF">SCHPADRAFT_902298</name>
</gene>
<feature type="domain" description="UBA" evidence="2">
    <location>
        <begin position="2"/>
        <end position="44"/>
    </location>
</feature>
<dbReference type="InParanoid" id="A0A0H2RU51"/>
<reference evidence="4 5" key="1">
    <citation type="submission" date="2015-04" db="EMBL/GenBank/DDBJ databases">
        <title>Complete genome sequence of Schizopora paradoxa KUC8140, a cosmopolitan wood degrader in East Asia.</title>
        <authorList>
            <consortium name="DOE Joint Genome Institute"/>
            <person name="Min B."/>
            <person name="Park H."/>
            <person name="Jang Y."/>
            <person name="Kim J.-J."/>
            <person name="Kim K.H."/>
            <person name="Pangilinan J."/>
            <person name="Lipzen A."/>
            <person name="Riley R."/>
            <person name="Grigoriev I.V."/>
            <person name="Spatafora J.W."/>
            <person name="Choi I.-G."/>
        </authorList>
    </citation>
    <scope>NUCLEOTIDE SEQUENCE [LARGE SCALE GENOMIC DNA]</scope>
    <source>
        <strain evidence="4 5">KUC8140</strain>
    </source>
</reference>
<name>A0A0H2RU51_9AGAM</name>
<dbReference type="Gene3D" id="6.10.140.100">
    <property type="match status" value="1"/>
</dbReference>
<sequence length="703" mass="78980">MTSDESINTLRAIMGEDLDPELARKALVKHNGNLEAAVTALLDKDNFDDETLPSYSHSTRDRSARNDDLQATRKLMNTPVAGVSTSIPFHPKEQDVVIDLTGDQDEDPELKHALQLSMENEQQKTTFGPSDRAPDPNWAVVPSNILAPTAISSEDQSLAQAIEASLNTSIAEDKFDELTNEHRIRLDRRPVALRSRDQSRCYSTLLLQSIFFIPQLRSRIAKWEVDEYAEAPTDFPGWDSKIFIDLEDINTNPDFVPFTLLHLFTYMDLAVLSYITVDDLPICTGLSAAASASDIPGDLTSDYYRKIVYNLEMEFQKRALKLDDSASEQRVFHLRYVPSNLQVNHPGLDERVDTACVRVEVRGTDDRNDLVSCLSAQLGLDSGMNDMNANGEFGGRPNFFLPSEVIAFHLSRLQPEKEPIDLIGPKPKQANDERVPFRYSKSVYLDQFLNENAQLAASKRAERKEMLKEIDGLVAKRNILTQFEGQDVLKNLEGTLSYYERTATKDGGPERLAHLSAMVEKLRKAILQVKDEIKSIDDRVAHLKNAAETIFDDPSMQKHRYDLRAVLVHDGLYGRNHLYSYVHDGKLWWKTLDHHVSEVSEETVLTDSTGLHLGAGPYMLLYSRAVPEGSEIEDFQWPSFVKKQAREENESMLINLSRELAENARLVHGMPPPDDTLFAPDASLSTNISVSAVSGDVAMDVCD</sequence>
<evidence type="ECO:0000256" key="1">
    <source>
        <dbReference type="SAM" id="Coils"/>
    </source>
</evidence>
<feature type="domain" description="USP" evidence="3">
    <location>
        <begin position="191"/>
        <end position="625"/>
    </location>
</feature>